<feature type="transmembrane region" description="Helical" evidence="1">
    <location>
        <begin position="6"/>
        <end position="29"/>
    </location>
</feature>
<gene>
    <name evidence="2" type="ORF">ACFQB0_12685</name>
</gene>
<sequence>MTIPEGGVIVALALADSTSIGTLVIPVWLMIGSRAVPRRIALYLVVLAGFYWGAGLILLVSVNQVVPFVAQMSAGRAWGWSQLVIGAVVVALGVMVDRRSSSSARPSPRLQRWRSRALRPVEARGVIAFALAAGVLELAGMLPFFVAIGMLARSGLAPMHASAVLAIYVVIMMLPAVVLLTIRTFAGGRVSPLFELLERWLERHADVVIGTVLMAVGGLLAADAAIRLDLLPQ</sequence>
<dbReference type="EMBL" id="JBHSTP010000003">
    <property type="protein sequence ID" value="MFC6356963.1"/>
    <property type="molecule type" value="Genomic_DNA"/>
</dbReference>
<feature type="transmembrane region" description="Helical" evidence="1">
    <location>
        <begin position="163"/>
        <end position="186"/>
    </location>
</feature>
<evidence type="ECO:0000313" key="2">
    <source>
        <dbReference type="EMBL" id="MFC6356963.1"/>
    </source>
</evidence>
<evidence type="ECO:0000256" key="1">
    <source>
        <dbReference type="SAM" id="Phobius"/>
    </source>
</evidence>
<dbReference type="InterPro" id="IPR021315">
    <property type="entry name" value="Gap/Sap"/>
</dbReference>
<feature type="transmembrane region" description="Helical" evidence="1">
    <location>
        <begin position="77"/>
        <end position="96"/>
    </location>
</feature>
<proteinExistence type="predicted"/>
<organism evidence="2 3">
    <name type="scientific">Luethyella okanaganae</name>
    <dbReference type="NCBI Taxonomy" id="69372"/>
    <lineage>
        <taxon>Bacteria</taxon>
        <taxon>Bacillati</taxon>
        <taxon>Actinomycetota</taxon>
        <taxon>Actinomycetes</taxon>
        <taxon>Micrococcales</taxon>
        <taxon>Microbacteriaceae</taxon>
        <taxon>Luethyella</taxon>
    </lineage>
</organism>
<dbReference type="Proteomes" id="UP001596306">
    <property type="component" value="Unassembled WGS sequence"/>
</dbReference>
<protein>
    <submittedName>
        <fullName evidence="2">GAP family protein</fullName>
    </submittedName>
</protein>
<feature type="transmembrane region" description="Helical" evidence="1">
    <location>
        <begin position="41"/>
        <end position="65"/>
    </location>
</feature>
<evidence type="ECO:0000313" key="3">
    <source>
        <dbReference type="Proteomes" id="UP001596306"/>
    </source>
</evidence>
<dbReference type="Pfam" id="PF11139">
    <property type="entry name" value="SfLAP"/>
    <property type="match status" value="1"/>
</dbReference>
<keyword evidence="1" id="KW-0472">Membrane</keyword>
<keyword evidence="1" id="KW-1133">Transmembrane helix</keyword>
<reference evidence="3" key="1">
    <citation type="journal article" date="2019" name="Int. J. Syst. Evol. Microbiol.">
        <title>The Global Catalogue of Microorganisms (GCM) 10K type strain sequencing project: providing services to taxonomists for standard genome sequencing and annotation.</title>
        <authorList>
            <consortium name="The Broad Institute Genomics Platform"/>
            <consortium name="The Broad Institute Genome Sequencing Center for Infectious Disease"/>
            <person name="Wu L."/>
            <person name="Ma J."/>
        </authorList>
    </citation>
    <scope>NUCLEOTIDE SEQUENCE [LARGE SCALE GENOMIC DNA]</scope>
    <source>
        <strain evidence="3">CCUG 43304</strain>
    </source>
</reference>
<feature type="transmembrane region" description="Helical" evidence="1">
    <location>
        <begin position="207"/>
        <end position="226"/>
    </location>
</feature>
<feature type="transmembrane region" description="Helical" evidence="1">
    <location>
        <begin position="126"/>
        <end position="151"/>
    </location>
</feature>
<accession>A0ABW1VJJ6</accession>
<keyword evidence="3" id="KW-1185">Reference proteome</keyword>
<name>A0ABW1VJJ6_9MICO</name>
<keyword evidence="1" id="KW-0812">Transmembrane</keyword>
<comment type="caution">
    <text evidence="2">The sequence shown here is derived from an EMBL/GenBank/DDBJ whole genome shotgun (WGS) entry which is preliminary data.</text>
</comment>